<dbReference type="SUPFAM" id="SSF53067">
    <property type="entry name" value="Actin-like ATPase domain"/>
    <property type="match status" value="1"/>
</dbReference>
<gene>
    <name evidence="2" type="ORF">FHS16_000538</name>
</gene>
<keyword evidence="2" id="KW-0808">Transferase</keyword>
<dbReference type="Pfam" id="PF00480">
    <property type="entry name" value="ROK"/>
    <property type="match status" value="1"/>
</dbReference>
<dbReference type="PANTHER" id="PTHR18964">
    <property type="entry name" value="ROK (REPRESSOR, ORF, KINASE) FAMILY"/>
    <property type="match status" value="1"/>
</dbReference>
<proteinExistence type="inferred from homology"/>
<reference evidence="2 3" key="1">
    <citation type="submission" date="2020-08" db="EMBL/GenBank/DDBJ databases">
        <title>Genomic Encyclopedia of Type Strains, Phase III (KMG-III): the genomes of soil and plant-associated and newly described type strains.</title>
        <authorList>
            <person name="Whitman W."/>
        </authorList>
    </citation>
    <scope>NUCLEOTIDE SEQUENCE [LARGE SCALE GENOMIC DNA]</scope>
    <source>
        <strain evidence="2 3">CECT 8234</strain>
    </source>
</reference>
<evidence type="ECO:0000313" key="2">
    <source>
        <dbReference type="EMBL" id="MBB3150506.1"/>
    </source>
</evidence>
<dbReference type="InterPro" id="IPR043129">
    <property type="entry name" value="ATPase_NBD"/>
</dbReference>
<protein>
    <submittedName>
        <fullName evidence="2">Glucokinase</fullName>
        <ecNumber evidence="2">2.7.1.2</ecNumber>
    </submittedName>
</protein>
<dbReference type="RefSeq" id="WP_183558415.1">
    <property type="nucleotide sequence ID" value="NZ_CBCSLB010000001.1"/>
</dbReference>
<dbReference type="GO" id="GO:0004340">
    <property type="term" value="F:glucokinase activity"/>
    <property type="evidence" value="ECO:0007669"/>
    <property type="project" value="UniProtKB-EC"/>
</dbReference>
<accession>A0A7W5G8D6</accession>
<dbReference type="InterPro" id="IPR000600">
    <property type="entry name" value="ROK"/>
</dbReference>
<keyword evidence="3" id="KW-1185">Reference proteome</keyword>
<comment type="similarity">
    <text evidence="1">Belongs to the ROK (NagC/XylR) family.</text>
</comment>
<comment type="caution">
    <text evidence="2">The sequence shown here is derived from an EMBL/GenBank/DDBJ whole genome shotgun (WGS) entry which is preliminary data.</text>
</comment>
<dbReference type="EMBL" id="JACHXW010000001">
    <property type="protein sequence ID" value="MBB3150506.1"/>
    <property type="molecule type" value="Genomic_DNA"/>
</dbReference>
<evidence type="ECO:0000256" key="1">
    <source>
        <dbReference type="ARBA" id="ARBA00006479"/>
    </source>
</evidence>
<dbReference type="PANTHER" id="PTHR18964:SF149">
    <property type="entry name" value="BIFUNCTIONAL UDP-N-ACETYLGLUCOSAMINE 2-EPIMERASE_N-ACETYLMANNOSAMINE KINASE"/>
    <property type="match status" value="1"/>
</dbReference>
<dbReference type="EC" id="2.7.1.2" evidence="2"/>
<name>A0A7W5G8D6_9BACL</name>
<organism evidence="2 3">
    <name type="scientific">Paenibacillus endophyticus</name>
    <dbReference type="NCBI Taxonomy" id="1294268"/>
    <lineage>
        <taxon>Bacteria</taxon>
        <taxon>Bacillati</taxon>
        <taxon>Bacillota</taxon>
        <taxon>Bacilli</taxon>
        <taxon>Bacillales</taxon>
        <taxon>Paenibacillaceae</taxon>
        <taxon>Paenibacillus</taxon>
    </lineage>
</organism>
<dbReference type="AlphaFoldDB" id="A0A7W5G8D6"/>
<dbReference type="Proteomes" id="UP000518605">
    <property type="component" value="Unassembled WGS sequence"/>
</dbReference>
<keyword evidence="2" id="KW-0418">Kinase</keyword>
<sequence length="307" mass="32947">MNSSIILAFDVGGTQIKAAALINGSIISPSVAQYDAHSDQGASEIIARFVAIASDVLLRAGSADKPIGGIGMAFPGPFEYENGISRIQGLAKYESLYGLPFGNLLEEAIREEASLKYRLDPDFRIRFENDAALFGLGEAGFGTALGAKRTVFLTVGTGLGSCFLENGQLVKERFDVPDNGWLYTIPYKSGIADDYASRRGVLELASELGMDGKGMDVHEFAALANEGDPASIQLFAAFGERMAVILEQPLHAYQPDLIVFGGQISKSGHLFVPAFQNKLAALGIFVRVAISQDTLESTFKGIYEFVK</sequence>
<dbReference type="Gene3D" id="3.30.420.40">
    <property type="match status" value="2"/>
</dbReference>
<evidence type="ECO:0000313" key="3">
    <source>
        <dbReference type="Proteomes" id="UP000518605"/>
    </source>
</evidence>